<evidence type="ECO:0000259" key="3">
    <source>
        <dbReference type="Pfam" id="PF02826"/>
    </source>
</evidence>
<protein>
    <submittedName>
        <fullName evidence="4">D-3-phosphoglycerate dehydrogenase</fullName>
        <ecNumber evidence="4">1.1.1.95</ecNumber>
    </submittedName>
</protein>
<proteinExistence type="predicted"/>
<name>A0A160TW60_9ZZZZ</name>
<dbReference type="PANTHER" id="PTHR43333">
    <property type="entry name" value="2-HACID_DH_C DOMAIN-CONTAINING PROTEIN"/>
    <property type="match status" value="1"/>
</dbReference>
<dbReference type="InterPro" id="IPR029753">
    <property type="entry name" value="D-isomer_DH_CS"/>
</dbReference>
<dbReference type="SUPFAM" id="SSF51735">
    <property type="entry name" value="NAD(P)-binding Rossmann-fold domains"/>
    <property type="match status" value="1"/>
</dbReference>
<keyword evidence="2" id="KW-0520">NAD</keyword>
<dbReference type="Pfam" id="PF02826">
    <property type="entry name" value="2-Hacid_dh_C"/>
    <property type="match status" value="1"/>
</dbReference>
<organism evidence="4">
    <name type="scientific">hydrothermal vent metagenome</name>
    <dbReference type="NCBI Taxonomy" id="652676"/>
    <lineage>
        <taxon>unclassified sequences</taxon>
        <taxon>metagenomes</taxon>
        <taxon>ecological metagenomes</taxon>
    </lineage>
</organism>
<dbReference type="PROSITE" id="PS00671">
    <property type="entry name" value="D_2_HYDROXYACID_DH_3"/>
    <property type="match status" value="1"/>
</dbReference>
<dbReference type="GO" id="GO:0004617">
    <property type="term" value="F:phosphoglycerate dehydrogenase activity"/>
    <property type="evidence" value="ECO:0007669"/>
    <property type="project" value="UniProtKB-EC"/>
</dbReference>
<feature type="domain" description="D-isomer specific 2-hydroxyacid dehydrogenase NAD-binding" evidence="3">
    <location>
        <begin position="118"/>
        <end position="290"/>
    </location>
</feature>
<dbReference type="Gene3D" id="3.40.50.720">
    <property type="entry name" value="NAD(P)-binding Rossmann-like Domain"/>
    <property type="match status" value="2"/>
</dbReference>
<dbReference type="PANTHER" id="PTHR43333:SF1">
    <property type="entry name" value="D-ISOMER SPECIFIC 2-HYDROXYACID DEHYDROGENASE NAD-BINDING DOMAIN-CONTAINING PROTEIN"/>
    <property type="match status" value="1"/>
</dbReference>
<dbReference type="InterPro" id="IPR036291">
    <property type="entry name" value="NAD(P)-bd_dom_sf"/>
</dbReference>
<dbReference type="InterPro" id="IPR006140">
    <property type="entry name" value="D-isomer_DH_NAD-bd"/>
</dbReference>
<evidence type="ECO:0000313" key="4">
    <source>
        <dbReference type="EMBL" id="CUS55203.1"/>
    </source>
</evidence>
<gene>
    <name evidence="4" type="ORF">MGWOODY_XGa422</name>
</gene>
<dbReference type="AlphaFoldDB" id="A0A160TW60"/>
<dbReference type="EMBL" id="CZRL01000124">
    <property type="protein sequence ID" value="CUS55203.1"/>
    <property type="molecule type" value="Genomic_DNA"/>
</dbReference>
<dbReference type="CDD" id="cd05300">
    <property type="entry name" value="2-Hacid_dh_1"/>
    <property type="match status" value="1"/>
</dbReference>
<dbReference type="GO" id="GO:0051287">
    <property type="term" value="F:NAD binding"/>
    <property type="evidence" value="ECO:0007669"/>
    <property type="project" value="InterPro"/>
</dbReference>
<evidence type="ECO:0000256" key="1">
    <source>
        <dbReference type="ARBA" id="ARBA00023002"/>
    </source>
</evidence>
<dbReference type="EC" id="1.1.1.95" evidence="4"/>
<sequence>MIDLLVFEDSLPRLTDALAHDDSLRVICWHADGRCSLGGRTVKPDVIKPEVGWISFDILAHGEMKHYVETLLQFDTLRWVQTGHAGLDNPLYTALAERGVRLSKSYAQSIAIAEYTLAHALHYFQDIEFRLSAQREVEWKSRRFRELFGSCWLIIGFGHIGRRVAQRARAFNAHITTLRRSGASDPAADEVIGRGELSTALAKSDVVVLACPENADTTGLVDTTFIAAMKKGSLLINVARGGLIDDSALITGLEQDRPQFAVLDAFSVEPLPVEHPYWTHPKVIITAHMSNRGSGTSDRGTEQFLDNLRRYLKDGTPDDEVDPQSLIAPT</sequence>
<accession>A0A160TW60</accession>
<keyword evidence="1 4" id="KW-0560">Oxidoreductase</keyword>
<reference evidence="4" key="1">
    <citation type="submission" date="2015-10" db="EMBL/GenBank/DDBJ databases">
        <authorList>
            <person name="Gilbert D.G."/>
        </authorList>
    </citation>
    <scope>NUCLEOTIDE SEQUENCE</scope>
</reference>
<evidence type="ECO:0000256" key="2">
    <source>
        <dbReference type="ARBA" id="ARBA00023027"/>
    </source>
</evidence>